<dbReference type="GO" id="GO:0033063">
    <property type="term" value="C:Rad51B-Rad51C-Rad51D-XRCC2 complex"/>
    <property type="evidence" value="ECO:0007669"/>
    <property type="project" value="TreeGrafter"/>
</dbReference>
<dbReference type="GO" id="GO:0005657">
    <property type="term" value="C:replication fork"/>
    <property type="evidence" value="ECO:0007669"/>
    <property type="project" value="TreeGrafter"/>
</dbReference>
<dbReference type="PANTHER" id="PTHR46239:SF1">
    <property type="entry name" value="DNA REPAIR PROTEIN RAD51 HOMOLOG 3"/>
    <property type="match status" value="1"/>
</dbReference>
<dbReference type="InterPro" id="IPR027417">
    <property type="entry name" value="P-loop_NTPase"/>
</dbReference>
<dbReference type="GO" id="GO:0033065">
    <property type="term" value="C:Rad51C-XRCC3 complex"/>
    <property type="evidence" value="ECO:0007669"/>
    <property type="project" value="TreeGrafter"/>
</dbReference>
<dbReference type="PROSITE" id="PS50162">
    <property type="entry name" value="RECA_2"/>
    <property type="match status" value="1"/>
</dbReference>
<dbReference type="InParanoid" id="A0A423XF08"/>
<evidence type="ECO:0000256" key="4">
    <source>
        <dbReference type="ARBA" id="ARBA00022840"/>
    </source>
</evidence>
<dbReference type="InterPro" id="IPR052093">
    <property type="entry name" value="HR_Repair_Mediator"/>
</dbReference>
<feature type="region of interest" description="Disordered" evidence="7">
    <location>
        <begin position="325"/>
        <end position="403"/>
    </location>
</feature>
<dbReference type="GO" id="GO:0000707">
    <property type="term" value="P:meiotic DNA recombinase assembly"/>
    <property type="evidence" value="ECO:0007669"/>
    <property type="project" value="TreeGrafter"/>
</dbReference>
<feature type="compositionally biased region" description="Acidic residues" evidence="7">
    <location>
        <begin position="344"/>
        <end position="358"/>
    </location>
</feature>
<sequence>MGVMEYHERHGHDVCSFDLPSTHRLPTVSAAQALDELDGDASRQVSTSLPDLDRALTGNVSGLSTENEKKGGIQKSQVTEIWGPPGVGKTTFGIQAAANVLRDGKTVVWIDCFYPLGHNRLDDLCRSATAGDKSMAPDRPDKFVHYTCPSLAHFIALTCRPTHSSLPPDVALIVIDSLSALVNHAFPRLPPLKATVKGNTKGPSTSVKRLQVLQYVVGALQKLAATRDAAVVVLTQCATRMQAERRATLTPAINANVWEQGIATRVVLFRDWMWHDGRASGARLAAVQKVNGKATLDALETVYGFKIESTGLIPVSYDGHRPNVAFSTTPGPKRKLDDTGFEVPDSEDEDYGWQEEDTSLLPGMPPQWQGSEDVILGQHAQTDDEGNVDDSELEHDDTPGEEQ</sequence>
<dbReference type="Proteomes" id="UP000285146">
    <property type="component" value="Unassembled WGS sequence"/>
</dbReference>
<dbReference type="PANTHER" id="PTHR46239">
    <property type="entry name" value="DNA REPAIR PROTEIN RAD51 HOMOLOG 3 RAD51C"/>
    <property type="match status" value="1"/>
</dbReference>
<dbReference type="GO" id="GO:0008821">
    <property type="term" value="F:crossover junction DNA endonuclease activity"/>
    <property type="evidence" value="ECO:0007669"/>
    <property type="project" value="TreeGrafter"/>
</dbReference>
<dbReference type="GO" id="GO:0000400">
    <property type="term" value="F:four-way junction DNA binding"/>
    <property type="evidence" value="ECO:0007669"/>
    <property type="project" value="TreeGrafter"/>
</dbReference>
<evidence type="ECO:0000256" key="3">
    <source>
        <dbReference type="ARBA" id="ARBA00022763"/>
    </source>
</evidence>
<evidence type="ECO:0000256" key="6">
    <source>
        <dbReference type="ARBA" id="ARBA00023242"/>
    </source>
</evidence>
<dbReference type="AlphaFoldDB" id="A0A423XF08"/>
<dbReference type="OrthoDB" id="5957327at2759"/>
<accession>A0A423XF08</accession>
<evidence type="ECO:0000259" key="8">
    <source>
        <dbReference type="PROSITE" id="PS50162"/>
    </source>
</evidence>
<dbReference type="CDD" id="cd01393">
    <property type="entry name" value="RecA-like"/>
    <property type="match status" value="1"/>
</dbReference>
<feature type="compositionally biased region" description="Acidic residues" evidence="7">
    <location>
        <begin position="383"/>
        <end position="403"/>
    </location>
</feature>
<evidence type="ECO:0000313" key="10">
    <source>
        <dbReference type="Proteomes" id="UP000285146"/>
    </source>
</evidence>
<dbReference type="STRING" id="1230097.A0A423XF08"/>
<evidence type="ECO:0000256" key="7">
    <source>
        <dbReference type="SAM" id="MobiDB-lite"/>
    </source>
</evidence>
<dbReference type="EMBL" id="LKEB01000013">
    <property type="protein sequence ID" value="ROW14597.1"/>
    <property type="molecule type" value="Genomic_DNA"/>
</dbReference>
<evidence type="ECO:0000256" key="2">
    <source>
        <dbReference type="ARBA" id="ARBA00022741"/>
    </source>
</evidence>
<reference evidence="9 10" key="1">
    <citation type="submission" date="2015-09" db="EMBL/GenBank/DDBJ databases">
        <title>Host preference determinants of Valsa canker pathogens revealed by comparative genomics.</title>
        <authorList>
            <person name="Yin Z."/>
            <person name="Huang L."/>
        </authorList>
    </citation>
    <scope>NUCLEOTIDE SEQUENCE [LARGE SCALE GENOMIC DNA]</scope>
    <source>
        <strain evidence="9 10">SXYLt</strain>
    </source>
</reference>
<protein>
    <recommendedName>
        <fullName evidence="8">RecA family profile 1 domain-containing protein</fullName>
    </recommendedName>
</protein>
<keyword evidence="5" id="KW-0234">DNA repair</keyword>
<evidence type="ECO:0000313" key="9">
    <source>
        <dbReference type="EMBL" id="ROW14597.1"/>
    </source>
</evidence>
<dbReference type="SUPFAM" id="SSF52540">
    <property type="entry name" value="P-loop containing nucleoside triphosphate hydrolases"/>
    <property type="match status" value="1"/>
</dbReference>
<feature type="domain" description="RecA family profile 1" evidence="8">
    <location>
        <begin position="41"/>
        <end position="237"/>
    </location>
</feature>
<keyword evidence="6" id="KW-0539">Nucleus</keyword>
<comment type="caution">
    <text evidence="9">The sequence shown here is derived from an EMBL/GenBank/DDBJ whole genome shotgun (WGS) entry which is preliminary data.</text>
</comment>
<evidence type="ECO:0000256" key="5">
    <source>
        <dbReference type="ARBA" id="ARBA00023204"/>
    </source>
</evidence>
<proteinExistence type="predicted"/>
<organism evidence="9 10">
    <name type="scientific">Cytospora leucostoma</name>
    <dbReference type="NCBI Taxonomy" id="1230097"/>
    <lineage>
        <taxon>Eukaryota</taxon>
        <taxon>Fungi</taxon>
        <taxon>Dikarya</taxon>
        <taxon>Ascomycota</taxon>
        <taxon>Pezizomycotina</taxon>
        <taxon>Sordariomycetes</taxon>
        <taxon>Sordariomycetidae</taxon>
        <taxon>Diaporthales</taxon>
        <taxon>Cytosporaceae</taxon>
        <taxon>Cytospora</taxon>
    </lineage>
</organism>
<gene>
    <name evidence="9" type="ORF">VPNG_03287</name>
</gene>
<dbReference type="InterPro" id="IPR020588">
    <property type="entry name" value="RecA_ATP-bd"/>
</dbReference>
<name>A0A423XF08_9PEZI</name>
<dbReference type="GO" id="GO:0005524">
    <property type="term" value="F:ATP binding"/>
    <property type="evidence" value="ECO:0007669"/>
    <property type="project" value="UniProtKB-KW"/>
</dbReference>
<dbReference type="GO" id="GO:0140664">
    <property type="term" value="F:ATP-dependent DNA damage sensor activity"/>
    <property type="evidence" value="ECO:0007669"/>
    <property type="project" value="InterPro"/>
</dbReference>
<dbReference type="Gene3D" id="3.40.50.300">
    <property type="entry name" value="P-loop containing nucleotide triphosphate hydrolases"/>
    <property type="match status" value="1"/>
</dbReference>
<keyword evidence="4" id="KW-0067">ATP-binding</keyword>
<dbReference type="GO" id="GO:0007131">
    <property type="term" value="P:reciprocal meiotic recombination"/>
    <property type="evidence" value="ECO:0007669"/>
    <property type="project" value="TreeGrafter"/>
</dbReference>
<keyword evidence="2" id="KW-0547">Nucleotide-binding</keyword>
<dbReference type="FunCoup" id="A0A423XF08">
    <property type="interactions" value="37"/>
</dbReference>
<comment type="subcellular location">
    <subcellularLocation>
        <location evidence="1">Nucleus</location>
    </subcellularLocation>
</comment>
<evidence type="ECO:0000256" key="1">
    <source>
        <dbReference type="ARBA" id="ARBA00004123"/>
    </source>
</evidence>
<keyword evidence="3" id="KW-0227">DNA damage</keyword>
<keyword evidence="10" id="KW-1185">Reference proteome</keyword>